<dbReference type="FunFam" id="3.30.70.20:FF:000012">
    <property type="entry name" value="Electron transfer flavoprotein-ubiquinone oxidoreductase, mitochondrial"/>
    <property type="match status" value="1"/>
</dbReference>
<feature type="domain" description="ETF-QO/FixX C-terminal" evidence="15">
    <location>
        <begin position="460"/>
        <end position="561"/>
    </location>
</feature>
<dbReference type="SUPFAM" id="SSF54862">
    <property type="entry name" value="4Fe-4S ferredoxins"/>
    <property type="match status" value="1"/>
</dbReference>
<dbReference type="AlphaFoldDB" id="A0A7X5AL56"/>
<evidence type="ECO:0000256" key="6">
    <source>
        <dbReference type="ARBA" id="ARBA00022723"/>
    </source>
</evidence>
<evidence type="ECO:0000256" key="9">
    <source>
        <dbReference type="ARBA" id="ARBA00023002"/>
    </source>
</evidence>
<dbReference type="GO" id="GO:0051539">
    <property type="term" value="F:4 iron, 4 sulfur cluster binding"/>
    <property type="evidence" value="ECO:0007669"/>
    <property type="project" value="UniProtKB-UniRule"/>
</dbReference>
<dbReference type="Pfam" id="PF05187">
    <property type="entry name" value="Fer4_ETF_QO"/>
    <property type="match status" value="1"/>
</dbReference>
<evidence type="ECO:0000256" key="5">
    <source>
        <dbReference type="ARBA" id="ARBA00022630"/>
    </source>
</evidence>
<accession>A0A7X5AL56</accession>
<dbReference type="EMBL" id="WUTS01000001">
    <property type="protein sequence ID" value="NAW11970.1"/>
    <property type="molecule type" value="Genomic_DNA"/>
</dbReference>
<sequence length="564" mass="61349">MEEQVERDSMEFDVVIVGAGPSGLAAACRLMQQANEAEQELTVCVVEKGSEVGAHILSGAIFEPRALQELFPDWEERGAPLTTPASRDEVYLLKDAEKSQKLPNALVPRSMHNTGGNLTSGDSRRYVISAGNLCRWLAEQAEALGVEIFPGFAAQETIIEEGVVKGILIGDMGVAADGTPKDGHMPGMELRAKYTLFAEGARGHLGKRLIQEYDLDAGKDPQHYGIGLKELWDVPAEQHEPGLVLHGSGWPLDKHTHGGWFLYHGDNQQVVVGLIMDLSYQNPWLSPFDEFQRMKHHPVLARHLEGGKRVAYGARAITKGGLNCLPKMTFPGGLLIGCDAGTLNFAKIKGLHTAMKSGLVAAEAVFEALNDHEAKGNEGGQELGAFTEKWEASWAYAELKESASFGPAIHKYGTVGGGAYNFVNQLLGGKLPNVHDTTPDHAALKPAGEFEKIDYPKPDGKLSFDKPSSVFLSNTNHEEDQPCHLKLADPELPIRENLPEYAEPAQRYCPAGVYEVVEGDDGKPKFQINFQNCVHCKTCDIKDPAQNITWVAPEGGGGPNYPNM</sequence>
<dbReference type="Proteomes" id="UP000448235">
    <property type="component" value="Unassembled WGS sequence"/>
</dbReference>
<dbReference type="InterPro" id="IPR049398">
    <property type="entry name" value="ETF-QO/FixC_UQ-bd"/>
</dbReference>
<evidence type="ECO:0000256" key="4">
    <source>
        <dbReference type="ARBA" id="ARBA00022485"/>
    </source>
</evidence>
<dbReference type="SUPFAM" id="SSF54373">
    <property type="entry name" value="FAD-linked reductases, C-terminal domain"/>
    <property type="match status" value="1"/>
</dbReference>
<evidence type="ECO:0000256" key="10">
    <source>
        <dbReference type="ARBA" id="ARBA00023004"/>
    </source>
</evidence>
<dbReference type="Pfam" id="PF13450">
    <property type="entry name" value="NAD_binding_8"/>
    <property type="match status" value="1"/>
</dbReference>
<dbReference type="Pfam" id="PF21162">
    <property type="entry name" value="ETFQO_UQ-bd"/>
    <property type="match status" value="1"/>
</dbReference>
<dbReference type="PROSITE" id="PS51257">
    <property type="entry name" value="PROKAR_LIPOPROTEIN"/>
    <property type="match status" value="1"/>
</dbReference>
<name>A0A7X5AL56_9GAMM</name>
<dbReference type="InterPro" id="IPR036188">
    <property type="entry name" value="FAD/NAD-bd_sf"/>
</dbReference>
<keyword evidence="10 14" id="KW-0408">Iron</keyword>
<keyword evidence="6 14" id="KW-0479">Metal-binding</keyword>
<evidence type="ECO:0000256" key="2">
    <source>
        <dbReference type="ARBA" id="ARBA00002819"/>
    </source>
</evidence>
<dbReference type="PRINTS" id="PR00420">
    <property type="entry name" value="RNGMNOXGNASE"/>
</dbReference>
<evidence type="ECO:0000256" key="14">
    <source>
        <dbReference type="RuleBase" id="RU366068"/>
    </source>
</evidence>
<evidence type="ECO:0000256" key="13">
    <source>
        <dbReference type="ARBA" id="ARBA00052682"/>
    </source>
</evidence>
<feature type="domain" description="ETF-QO/FixC ubiquinone-binding" evidence="16">
    <location>
        <begin position="224"/>
        <end position="317"/>
    </location>
</feature>
<dbReference type="PANTHER" id="PTHR10617">
    <property type="entry name" value="ELECTRON TRANSFER FLAVOPROTEIN-UBIQUINONE OXIDOREDUCTASE"/>
    <property type="match status" value="1"/>
</dbReference>
<evidence type="ECO:0000259" key="15">
    <source>
        <dbReference type="Pfam" id="PF05187"/>
    </source>
</evidence>
<dbReference type="PANTHER" id="PTHR10617:SF107">
    <property type="entry name" value="ELECTRON TRANSFER FLAVOPROTEIN-UBIQUINONE OXIDOREDUCTASE, MITOCHONDRIAL"/>
    <property type="match status" value="1"/>
</dbReference>
<keyword evidence="7 14" id="KW-0274">FAD</keyword>
<keyword evidence="12 14" id="KW-0830">Ubiquinone</keyword>
<organism evidence="17 18">
    <name type="scientific">Halomonas icarae</name>
    <dbReference type="NCBI Taxonomy" id="2691040"/>
    <lineage>
        <taxon>Bacteria</taxon>
        <taxon>Pseudomonadati</taxon>
        <taxon>Pseudomonadota</taxon>
        <taxon>Gammaproteobacteria</taxon>
        <taxon>Oceanospirillales</taxon>
        <taxon>Halomonadaceae</taxon>
        <taxon>Halomonas</taxon>
    </lineage>
</organism>
<evidence type="ECO:0000313" key="17">
    <source>
        <dbReference type="EMBL" id="NAW11970.1"/>
    </source>
</evidence>
<comment type="caution">
    <text evidence="17">The sequence shown here is derived from an EMBL/GenBank/DDBJ whole genome shotgun (WGS) entry which is preliminary data.</text>
</comment>
<evidence type="ECO:0000256" key="8">
    <source>
        <dbReference type="ARBA" id="ARBA00022982"/>
    </source>
</evidence>
<evidence type="ECO:0000313" key="18">
    <source>
        <dbReference type="Proteomes" id="UP000448235"/>
    </source>
</evidence>
<reference evidence="17 18" key="1">
    <citation type="submission" date="2019-12" db="EMBL/GenBank/DDBJ databases">
        <title>Draft genome sequencing of Halomonas icarensis D1-1.</title>
        <authorList>
            <person name="Pandiyan K."/>
            <person name="Kushwaha P."/>
            <person name="Gowdham M."/>
            <person name="Chakdar H."/>
            <person name="Singh A."/>
            <person name="Kumar M."/>
            <person name="Saxena A.K."/>
        </authorList>
    </citation>
    <scope>NUCLEOTIDE SEQUENCE [LARGE SCALE GENOMIC DNA]</scope>
    <source>
        <strain evidence="17 18">D1-1</strain>
    </source>
</reference>
<keyword evidence="18" id="KW-1185">Reference proteome</keyword>
<evidence type="ECO:0000256" key="3">
    <source>
        <dbReference type="ARBA" id="ARBA00022448"/>
    </source>
</evidence>
<dbReference type="GO" id="GO:0046872">
    <property type="term" value="F:metal ion binding"/>
    <property type="evidence" value="ECO:0007669"/>
    <property type="project" value="UniProtKB-KW"/>
</dbReference>
<dbReference type="InterPro" id="IPR007859">
    <property type="entry name" value="ETF-QO/FixX_C"/>
</dbReference>
<proteinExistence type="predicted"/>
<keyword evidence="5 14" id="KW-0285">Flavoprotein</keyword>
<dbReference type="EC" id="1.5.5.1" evidence="14"/>
<comment type="catalytic activity">
    <reaction evidence="13 14">
        <text>a ubiquinone + reduced [electron-transfer flavoprotein] = a ubiquinol + oxidized [electron-transfer flavoprotein] + H(+)</text>
        <dbReference type="Rhea" id="RHEA:24052"/>
        <dbReference type="Rhea" id="RHEA-COMP:9565"/>
        <dbReference type="Rhea" id="RHEA-COMP:9566"/>
        <dbReference type="Rhea" id="RHEA-COMP:10685"/>
        <dbReference type="Rhea" id="RHEA-COMP:10686"/>
        <dbReference type="ChEBI" id="CHEBI:15378"/>
        <dbReference type="ChEBI" id="CHEBI:16389"/>
        <dbReference type="ChEBI" id="CHEBI:17976"/>
        <dbReference type="ChEBI" id="CHEBI:57692"/>
        <dbReference type="ChEBI" id="CHEBI:58307"/>
        <dbReference type="EC" id="1.5.5.1"/>
    </reaction>
</comment>
<keyword evidence="4" id="KW-0004">4Fe-4S</keyword>
<gene>
    <name evidence="17" type="ORF">GRB80_03825</name>
</gene>
<comment type="cofactor">
    <cofactor evidence="1 14">
        <name>FAD</name>
        <dbReference type="ChEBI" id="CHEBI:57692"/>
    </cofactor>
</comment>
<evidence type="ECO:0000256" key="1">
    <source>
        <dbReference type="ARBA" id="ARBA00001974"/>
    </source>
</evidence>
<comment type="cofactor">
    <cofactor evidence="14">
        <name>[4Fe-4S] cluster</name>
        <dbReference type="ChEBI" id="CHEBI:49883"/>
    </cofactor>
    <text evidence="14">Binds 1 [4Fe-4S] cluster.</text>
</comment>
<dbReference type="SUPFAM" id="SSF51905">
    <property type="entry name" value="FAD/NAD(P)-binding domain"/>
    <property type="match status" value="1"/>
</dbReference>
<dbReference type="Gene3D" id="3.50.50.60">
    <property type="entry name" value="FAD/NAD(P)-binding domain"/>
    <property type="match status" value="1"/>
</dbReference>
<comment type="function">
    <text evidence="2 14">Accepts electrons from ETF and reduces ubiquinone.</text>
</comment>
<dbReference type="GO" id="GO:0004174">
    <property type="term" value="F:electron-transferring-flavoprotein dehydrogenase activity"/>
    <property type="evidence" value="ECO:0007669"/>
    <property type="project" value="UniProtKB-UniRule"/>
</dbReference>
<evidence type="ECO:0000256" key="11">
    <source>
        <dbReference type="ARBA" id="ARBA00023014"/>
    </source>
</evidence>
<evidence type="ECO:0000259" key="16">
    <source>
        <dbReference type="Pfam" id="PF21162"/>
    </source>
</evidence>
<keyword evidence="9 14" id="KW-0560">Oxidoreductase</keyword>
<evidence type="ECO:0000256" key="7">
    <source>
        <dbReference type="ARBA" id="ARBA00022827"/>
    </source>
</evidence>
<protein>
    <recommendedName>
        <fullName evidence="14">Electron transfer flavoprotein-ubiquinone oxidoreductase</fullName>
        <shortName evidence="14">ETF-QO</shortName>
        <ecNumber evidence="14">1.5.5.1</ecNumber>
    </recommendedName>
</protein>
<keyword evidence="8 14" id="KW-0249">Electron transport</keyword>
<keyword evidence="3 14" id="KW-0813">Transport</keyword>
<keyword evidence="11 14" id="KW-0411">Iron-sulfur</keyword>
<dbReference type="InterPro" id="IPR040156">
    <property type="entry name" value="ETF-QO"/>
</dbReference>
<dbReference type="Gene3D" id="3.30.9.90">
    <property type="match status" value="1"/>
</dbReference>
<evidence type="ECO:0000256" key="12">
    <source>
        <dbReference type="ARBA" id="ARBA00023075"/>
    </source>
</evidence>
<dbReference type="Gene3D" id="3.30.70.20">
    <property type="match status" value="1"/>
</dbReference>